<gene>
    <name evidence="1" type="ORF">ACJEBJ_07580</name>
</gene>
<sequence length="215" mass="23378">MPTEKRIDCPALHKRSNSYPFGSRVPCTVRMLKNVTADPMPGIGLAYIKGTVPLAMQNNIYDAWTNSHGAVAAVMPDGRHLGLRPGEFEVYTWHDFSSAPAVSGVTLQADRANRVYVAGPMTGIADFNYPAFNAVADQLRALGYEVENPADNGIVEGAQWADYMAYDLTRLGLCGVIALLPDWEKSQGAKLEVLIAERLGMTVVNAHDLVTREAV</sequence>
<dbReference type="Gene3D" id="3.40.50.10400">
    <property type="entry name" value="Hypothetical protein PA1492"/>
    <property type="match status" value="1"/>
</dbReference>
<evidence type="ECO:0000313" key="2">
    <source>
        <dbReference type="Proteomes" id="UP001623008"/>
    </source>
</evidence>
<evidence type="ECO:0000313" key="1">
    <source>
        <dbReference type="EMBL" id="MFK9003978.1"/>
    </source>
</evidence>
<reference evidence="1 2" key="1">
    <citation type="submission" date="2024-11" db="EMBL/GenBank/DDBJ databases">
        <authorList>
            <person name="Lucas J.A."/>
        </authorList>
    </citation>
    <scope>NUCLEOTIDE SEQUENCE [LARGE SCALE GENOMIC DNA]</scope>
    <source>
        <strain evidence="1 2">Z 7.15</strain>
    </source>
</reference>
<name>A0ABW8QZL0_9PSED</name>
<dbReference type="SUPFAM" id="SSF52309">
    <property type="entry name" value="N-(deoxy)ribosyltransferase-like"/>
    <property type="match status" value="1"/>
</dbReference>
<proteinExistence type="predicted"/>
<keyword evidence="2" id="KW-1185">Reference proteome</keyword>
<dbReference type="Pfam" id="PF14359">
    <property type="entry name" value="DUF4406"/>
    <property type="match status" value="1"/>
</dbReference>
<comment type="caution">
    <text evidence="1">The sequence shown here is derived from an EMBL/GenBank/DDBJ whole genome shotgun (WGS) entry which is preliminary data.</text>
</comment>
<accession>A0ABW8QZL0</accession>
<dbReference type="Proteomes" id="UP001623008">
    <property type="component" value="Unassembled WGS sequence"/>
</dbReference>
<dbReference type="EMBL" id="JBJHQF010000008">
    <property type="protein sequence ID" value="MFK9003978.1"/>
    <property type="molecule type" value="Genomic_DNA"/>
</dbReference>
<organism evidence="1 2">
    <name type="scientific">Pseudomonas pergaminensis</name>
    <dbReference type="NCBI Taxonomy" id="2853159"/>
    <lineage>
        <taxon>Bacteria</taxon>
        <taxon>Pseudomonadati</taxon>
        <taxon>Pseudomonadota</taxon>
        <taxon>Gammaproteobacteria</taxon>
        <taxon>Pseudomonadales</taxon>
        <taxon>Pseudomonadaceae</taxon>
        <taxon>Pseudomonas</taxon>
    </lineage>
</organism>
<dbReference type="RefSeq" id="WP_406597043.1">
    <property type="nucleotide sequence ID" value="NZ_JBJHQF010000008.1"/>
</dbReference>
<dbReference type="InterPro" id="IPR025518">
    <property type="entry name" value="DUF4406"/>
</dbReference>
<protein>
    <submittedName>
        <fullName evidence="1">DUF4406 domain-containing protein</fullName>
    </submittedName>
</protein>